<keyword evidence="2" id="KW-1185">Reference proteome</keyword>
<dbReference type="RefSeq" id="WP_405281558.1">
    <property type="nucleotide sequence ID" value="NZ_CP144380.1"/>
</dbReference>
<proteinExistence type="predicted"/>
<gene>
    <name evidence="1" type="ORF">WI372_11230</name>
</gene>
<dbReference type="EMBL" id="JBBHLI010000006">
    <property type="protein sequence ID" value="MEK9501552.1"/>
    <property type="molecule type" value="Genomic_DNA"/>
</dbReference>
<protein>
    <submittedName>
        <fullName evidence="1">Uncharacterized protein</fullName>
    </submittedName>
</protein>
<reference evidence="1 2" key="1">
    <citation type="submission" date="2024-02" db="EMBL/GenBank/DDBJ databases">
        <title>A novel Gemmatimonadota bacterium.</title>
        <authorList>
            <person name="Du Z.-J."/>
            <person name="Ye Y.-Q."/>
        </authorList>
    </citation>
    <scope>NUCLEOTIDE SEQUENCE [LARGE SCALE GENOMIC DNA]</scope>
    <source>
        <strain evidence="1 2">DH-20</strain>
    </source>
</reference>
<dbReference type="Proteomes" id="UP001484239">
    <property type="component" value="Unassembled WGS sequence"/>
</dbReference>
<name>A0ABU9E9Y8_9BACT</name>
<evidence type="ECO:0000313" key="2">
    <source>
        <dbReference type="Proteomes" id="UP001484239"/>
    </source>
</evidence>
<evidence type="ECO:0000313" key="1">
    <source>
        <dbReference type="EMBL" id="MEK9501552.1"/>
    </source>
</evidence>
<sequence length="136" mass="14624">MTYIDDRSTDTVSDRDLAIESLLTRLDPEATRPRYWQSLQRSIVDAARMELARRRRMADLTVAGTVTSWARTVVPSAVVAAAAAAVILLVVPAPPNAPVADVGIEELLSIGLEDEAIPADLDDPTSGFTFAAAEIF</sequence>
<organism evidence="1 2">
    <name type="scientific">Gaopeijia maritima</name>
    <dbReference type="NCBI Taxonomy" id="3119007"/>
    <lineage>
        <taxon>Bacteria</taxon>
        <taxon>Pseudomonadati</taxon>
        <taxon>Gemmatimonadota</taxon>
        <taxon>Longimicrobiia</taxon>
        <taxon>Gaopeijiales</taxon>
        <taxon>Gaopeijiaceae</taxon>
        <taxon>Gaopeijia</taxon>
    </lineage>
</organism>
<comment type="caution">
    <text evidence="1">The sequence shown here is derived from an EMBL/GenBank/DDBJ whole genome shotgun (WGS) entry which is preliminary data.</text>
</comment>
<accession>A0ABU9E9Y8</accession>